<evidence type="ECO:0000259" key="1">
    <source>
        <dbReference type="Pfam" id="PF09648"/>
    </source>
</evidence>
<keyword evidence="3" id="KW-1185">Reference proteome</keyword>
<reference evidence="2 3" key="1">
    <citation type="submission" date="2016-10" db="EMBL/GenBank/DDBJ databases">
        <authorList>
            <person name="de Groot N.N."/>
        </authorList>
    </citation>
    <scope>NUCLEOTIDE SEQUENCE [LARGE SCALE GENOMIC DNA]</scope>
    <source>
        <strain evidence="2 3">DSM 21633</strain>
    </source>
</reference>
<accession>A0A1H9CYD7</accession>
<organism evidence="2 3">
    <name type="scientific">Piscibacillus halophilus</name>
    <dbReference type="NCBI Taxonomy" id="571933"/>
    <lineage>
        <taxon>Bacteria</taxon>
        <taxon>Bacillati</taxon>
        <taxon>Bacillota</taxon>
        <taxon>Bacilli</taxon>
        <taxon>Bacillales</taxon>
        <taxon>Bacillaceae</taxon>
        <taxon>Piscibacillus</taxon>
    </lineage>
</organism>
<evidence type="ECO:0000313" key="3">
    <source>
        <dbReference type="Proteomes" id="UP000199427"/>
    </source>
</evidence>
<dbReference type="AlphaFoldDB" id="A0A1H9CYD7"/>
<protein>
    <submittedName>
        <fullName evidence="2">Two-component signal transduction system YycFG, regulatory protein YycI</fullName>
    </submittedName>
</protein>
<proteinExistence type="predicted"/>
<dbReference type="Gene3D" id="2.40.128.690">
    <property type="entry name" value="YycH protein, domain 3-like"/>
    <property type="match status" value="1"/>
</dbReference>
<gene>
    <name evidence="2" type="ORF">SAMN05216362_10621</name>
</gene>
<dbReference type="Pfam" id="PF09648">
    <property type="entry name" value="YycI"/>
    <property type="match status" value="1"/>
</dbReference>
<dbReference type="STRING" id="571933.SAMN05216362_10621"/>
<dbReference type="Proteomes" id="UP000199427">
    <property type="component" value="Unassembled WGS sequence"/>
</dbReference>
<evidence type="ECO:0000313" key="2">
    <source>
        <dbReference type="EMBL" id="SEQ06195.1"/>
    </source>
</evidence>
<dbReference type="InterPro" id="IPR018604">
    <property type="entry name" value="YycI-like"/>
</dbReference>
<sequence>MQWGQIKTIFIVSFLVLNLFLVQELLDKINASNYDTLENRSTFEEQLAEQEITYDLPERGQKEAYVSAQRYQLSEEDLDILQGLLDHQLIGLTSNGGDVVSLDDIPDQDGYQSNYEVITGEFLAPLDLDLEDDFKGSIEEIKSQVLYGDSFQYWNYYEKENVLLFFQKQSDRTFYFNDSASLIVVLNEEGDAIQYRQTFLEELEHRLEEQTVIDPINAIREVWTNTTAGLPSQSEVTLDMGYQTLVPLDDGVQVFVPTWEVIVNNEDHFFVNAMEGKYISHDGEQFVVTMKESLKREIEELKSE</sequence>
<dbReference type="GO" id="GO:0016020">
    <property type="term" value="C:membrane"/>
    <property type="evidence" value="ECO:0007669"/>
    <property type="project" value="InterPro"/>
</dbReference>
<dbReference type="RefSeq" id="WP_175615170.1">
    <property type="nucleotide sequence ID" value="NZ_CAESCL010000024.1"/>
</dbReference>
<feature type="domain" description="Regulatory protein YycH-like" evidence="1">
    <location>
        <begin position="35"/>
        <end position="274"/>
    </location>
</feature>
<name>A0A1H9CYD7_9BACI</name>
<dbReference type="EMBL" id="FOES01000006">
    <property type="protein sequence ID" value="SEQ06195.1"/>
    <property type="molecule type" value="Genomic_DNA"/>
</dbReference>